<feature type="compositionally biased region" description="Basic and acidic residues" evidence="1">
    <location>
        <begin position="47"/>
        <end position="58"/>
    </location>
</feature>
<keyword evidence="3" id="KW-1185">Reference proteome</keyword>
<sequence length="150" mass="17714">ELPVSVGEKLCQLFDEVTDRLSPIKDIDSKDELDDRSKMRRSNSTDFSDRYRPYEKSNRTLHNGRVGRERLQNTSNSGERSRLFRDMHTRNYSRTTHNSGTTRDYVSFSTLQGYTNIPQRAWQTFDSRSPFYDQVTNANRRPFHDRGGRR</sequence>
<dbReference type="OrthoDB" id="306690at2759"/>
<reference evidence="2" key="1">
    <citation type="submission" date="2021-06" db="EMBL/GenBank/DDBJ databases">
        <authorList>
            <person name="Kallberg Y."/>
            <person name="Tangrot J."/>
            <person name="Rosling A."/>
        </authorList>
    </citation>
    <scope>NUCLEOTIDE SEQUENCE</scope>
    <source>
        <strain evidence="2">BR232B</strain>
    </source>
</reference>
<protein>
    <submittedName>
        <fullName evidence="2">4663_t:CDS:1</fullName>
    </submittedName>
</protein>
<evidence type="ECO:0000313" key="3">
    <source>
        <dbReference type="Proteomes" id="UP000789739"/>
    </source>
</evidence>
<evidence type="ECO:0000256" key="1">
    <source>
        <dbReference type="SAM" id="MobiDB-lite"/>
    </source>
</evidence>
<gene>
    <name evidence="2" type="ORF">PBRASI_LOCUS11176</name>
</gene>
<organism evidence="2 3">
    <name type="scientific">Paraglomus brasilianum</name>
    <dbReference type="NCBI Taxonomy" id="144538"/>
    <lineage>
        <taxon>Eukaryota</taxon>
        <taxon>Fungi</taxon>
        <taxon>Fungi incertae sedis</taxon>
        <taxon>Mucoromycota</taxon>
        <taxon>Glomeromycotina</taxon>
        <taxon>Glomeromycetes</taxon>
        <taxon>Paraglomerales</taxon>
        <taxon>Paraglomeraceae</taxon>
        <taxon>Paraglomus</taxon>
    </lineage>
</organism>
<evidence type="ECO:0000313" key="2">
    <source>
        <dbReference type="EMBL" id="CAG8668553.1"/>
    </source>
</evidence>
<accession>A0A9N9E8J4</accession>
<name>A0A9N9E8J4_9GLOM</name>
<dbReference type="EMBL" id="CAJVPI010004567">
    <property type="protein sequence ID" value="CAG8668553.1"/>
    <property type="molecule type" value="Genomic_DNA"/>
</dbReference>
<comment type="caution">
    <text evidence="2">The sequence shown here is derived from an EMBL/GenBank/DDBJ whole genome shotgun (WGS) entry which is preliminary data.</text>
</comment>
<feature type="compositionally biased region" description="Basic and acidic residues" evidence="1">
    <location>
        <begin position="79"/>
        <end position="89"/>
    </location>
</feature>
<feature type="non-terminal residue" evidence="2">
    <location>
        <position position="150"/>
    </location>
</feature>
<dbReference type="AlphaFoldDB" id="A0A9N9E8J4"/>
<dbReference type="Proteomes" id="UP000789739">
    <property type="component" value="Unassembled WGS sequence"/>
</dbReference>
<feature type="compositionally biased region" description="Polar residues" evidence="1">
    <location>
        <begin position="90"/>
        <end position="102"/>
    </location>
</feature>
<proteinExistence type="predicted"/>
<feature type="compositionally biased region" description="Basic and acidic residues" evidence="1">
    <location>
        <begin position="24"/>
        <end position="37"/>
    </location>
</feature>
<feature type="region of interest" description="Disordered" evidence="1">
    <location>
        <begin position="24"/>
        <end position="102"/>
    </location>
</feature>